<name>A0ABV0BNQ8_9SPHI</name>
<protein>
    <recommendedName>
        <fullName evidence="4">DOMON domain-containing protein</fullName>
    </recommendedName>
</protein>
<comment type="caution">
    <text evidence="2">The sequence shown here is derived from an EMBL/GenBank/DDBJ whole genome shotgun (WGS) entry which is preliminary data.</text>
</comment>
<keyword evidence="3" id="KW-1185">Reference proteome</keyword>
<gene>
    <name evidence="2" type="ORF">ABE541_02985</name>
</gene>
<evidence type="ECO:0000313" key="3">
    <source>
        <dbReference type="Proteomes" id="UP001409291"/>
    </source>
</evidence>
<dbReference type="Proteomes" id="UP001409291">
    <property type="component" value="Unassembled WGS sequence"/>
</dbReference>
<evidence type="ECO:0008006" key="4">
    <source>
        <dbReference type="Google" id="ProtNLM"/>
    </source>
</evidence>
<feature type="signal peptide" evidence="1">
    <location>
        <begin position="1"/>
        <end position="19"/>
    </location>
</feature>
<keyword evidence="1" id="KW-0732">Signal</keyword>
<reference evidence="2 3" key="1">
    <citation type="submission" date="2024-04" db="EMBL/GenBank/DDBJ databases">
        <title>WGS of bacteria from Torrens River.</title>
        <authorList>
            <person name="Wyrsch E.R."/>
            <person name="Drigo B."/>
        </authorList>
    </citation>
    <scope>NUCLEOTIDE SEQUENCE [LARGE SCALE GENOMIC DNA]</scope>
    <source>
        <strain evidence="2 3">TWI391</strain>
    </source>
</reference>
<accession>A0ABV0BNQ8</accession>
<dbReference type="RefSeq" id="WP_346580539.1">
    <property type="nucleotide sequence ID" value="NZ_JBDJLH010000005.1"/>
</dbReference>
<feature type="chain" id="PRO_5045177563" description="DOMON domain-containing protein" evidence="1">
    <location>
        <begin position="20"/>
        <end position="187"/>
    </location>
</feature>
<evidence type="ECO:0000256" key="1">
    <source>
        <dbReference type="SAM" id="SignalP"/>
    </source>
</evidence>
<sequence>MTRLIMTLGLLFTSIMSFCQQLEVSIIQGGKIISSTFDQYKLTKSPFTFQLKSEGMEGFLVGATWDKDVYLAALGIIDHEVSWFENTGMADEQFNPNQTLTLSNDVPSYWYFTSAQDHRFDPNAKGTAKSWTGNRTIDKIDILEADKLMSVTDLTQPIYVIFYQAEYDENYSLVDKEIVFKGEFTFL</sequence>
<proteinExistence type="predicted"/>
<organism evidence="2 3">
    <name type="scientific">Sphingobacterium kitahiroshimense</name>
    <dbReference type="NCBI Taxonomy" id="470446"/>
    <lineage>
        <taxon>Bacteria</taxon>
        <taxon>Pseudomonadati</taxon>
        <taxon>Bacteroidota</taxon>
        <taxon>Sphingobacteriia</taxon>
        <taxon>Sphingobacteriales</taxon>
        <taxon>Sphingobacteriaceae</taxon>
        <taxon>Sphingobacterium</taxon>
    </lineage>
</organism>
<dbReference type="EMBL" id="JBDJNQ010000001">
    <property type="protein sequence ID" value="MEN5376217.1"/>
    <property type="molecule type" value="Genomic_DNA"/>
</dbReference>
<evidence type="ECO:0000313" key="2">
    <source>
        <dbReference type="EMBL" id="MEN5376217.1"/>
    </source>
</evidence>